<dbReference type="GeneID" id="19115059"/>
<protein>
    <submittedName>
        <fullName evidence="1">Uncharacterized protein</fullName>
    </submittedName>
</protein>
<keyword evidence="2" id="KW-1185">Reference proteome</keyword>
<proteinExistence type="predicted"/>
<dbReference type="RefSeq" id="XP_007677277.1">
    <property type="nucleotide sequence ID" value="XM_007679087.1"/>
</dbReference>
<organism evidence="1 2">
    <name type="scientific">Baudoinia panamericana (strain UAMH 10762)</name>
    <name type="common">Angels' share fungus</name>
    <name type="synonym">Baudoinia compniacensis (strain UAMH 10762)</name>
    <dbReference type="NCBI Taxonomy" id="717646"/>
    <lineage>
        <taxon>Eukaryota</taxon>
        <taxon>Fungi</taxon>
        <taxon>Dikarya</taxon>
        <taxon>Ascomycota</taxon>
        <taxon>Pezizomycotina</taxon>
        <taxon>Dothideomycetes</taxon>
        <taxon>Dothideomycetidae</taxon>
        <taxon>Mycosphaerellales</taxon>
        <taxon>Teratosphaeriaceae</taxon>
        <taxon>Baudoinia</taxon>
    </lineage>
</organism>
<evidence type="ECO:0000313" key="2">
    <source>
        <dbReference type="Proteomes" id="UP000011761"/>
    </source>
</evidence>
<sequence>MDCLERRIVIQIAVSAASPLKGRSCRSQLIQLAQMEQRFTSTAQTPRQRHATITQPP</sequence>
<dbReference type="Proteomes" id="UP000011761">
    <property type="component" value="Unassembled WGS sequence"/>
</dbReference>
<dbReference type="KEGG" id="bcom:BAUCODRAFT_513648"/>
<dbReference type="AlphaFoldDB" id="M2MWW1"/>
<accession>M2MWW1</accession>
<evidence type="ECO:0000313" key="1">
    <source>
        <dbReference type="EMBL" id="EMC96013.1"/>
    </source>
</evidence>
<name>M2MWW1_BAUPA</name>
<dbReference type="EMBL" id="KB445556">
    <property type="protein sequence ID" value="EMC96013.1"/>
    <property type="molecule type" value="Genomic_DNA"/>
</dbReference>
<dbReference type="HOGENOM" id="CLU_2996202_0_0_1"/>
<gene>
    <name evidence="1" type="ORF">BAUCODRAFT_513648</name>
</gene>
<reference evidence="1 2" key="1">
    <citation type="journal article" date="2012" name="PLoS Pathog.">
        <title>Diverse lifestyles and strategies of plant pathogenesis encoded in the genomes of eighteen Dothideomycetes fungi.</title>
        <authorList>
            <person name="Ohm R.A."/>
            <person name="Feau N."/>
            <person name="Henrissat B."/>
            <person name="Schoch C.L."/>
            <person name="Horwitz B.A."/>
            <person name="Barry K.W."/>
            <person name="Condon B.J."/>
            <person name="Copeland A.C."/>
            <person name="Dhillon B."/>
            <person name="Glaser F."/>
            <person name="Hesse C.N."/>
            <person name="Kosti I."/>
            <person name="LaButti K."/>
            <person name="Lindquist E.A."/>
            <person name="Lucas S."/>
            <person name="Salamov A.A."/>
            <person name="Bradshaw R.E."/>
            <person name="Ciuffetti L."/>
            <person name="Hamelin R.C."/>
            <person name="Kema G.H.J."/>
            <person name="Lawrence C."/>
            <person name="Scott J.A."/>
            <person name="Spatafora J.W."/>
            <person name="Turgeon B.G."/>
            <person name="de Wit P.J.G.M."/>
            <person name="Zhong S."/>
            <person name="Goodwin S.B."/>
            <person name="Grigoriev I.V."/>
        </authorList>
    </citation>
    <scope>NUCLEOTIDE SEQUENCE [LARGE SCALE GENOMIC DNA]</scope>
    <source>
        <strain evidence="1 2">UAMH 10762</strain>
    </source>
</reference>